<dbReference type="OrthoDB" id="7822309at2"/>
<proteinExistence type="predicted"/>
<dbReference type="AlphaFoldDB" id="S9QIX1"/>
<keyword evidence="1" id="KW-0812">Transmembrane</keyword>
<name>S9QIX1_9RHOB</name>
<organism evidence="2 3">
    <name type="scientific">Salipiger mucosus DSM 16094</name>
    <dbReference type="NCBI Taxonomy" id="1123237"/>
    <lineage>
        <taxon>Bacteria</taxon>
        <taxon>Pseudomonadati</taxon>
        <taxon>Pseudomonadota</taxon>
        <taxon>Alphaproteobacteria</taxon>
        <taxon>Rhodobacterales</taxon>
        <taxon>Roseobacteraceae</taxon>
        <taxon>Salipiger</taxon>
    </lineage>
</organism>
<dbReference type="HOGENOM" id="CLU_823572_0_0_5"/>
<dbReference type="Proteomes" id="UP000015347">
    <property type="component" value="Unassembled WGS sequence"/>
</dbReference>
<reference evidence="3" key="1">
    <citation type="journal article" date="2014" name="Stand. Genomic Sci.">
        <title>Genome sequence of the exopolysaccharide-producing Salipiger mucosus type strain (DSM 16094(T)), a moderately halophilic member of the Roseobacter clade.</title>
        <authorList>
            <person name="Riedel T."/>
            <person name="Spring S."/>
            <person name="Fiebig A."/>
            <person name="Petersen J."/>
            <person name="Kyrpides N.C."/>
            <person name="Goker M."/>
            <person name="Klenk H.P."/>
        </authorList>
    </citation>
    <scope>NUCLEOTIDE SEQUENCE [LARGE SCALE GENOMIC DNA]</scope>
    <source>
        <strain evidence="3">DSM 16094</strain>
    </source>
</reference>
<evidence type="ECO:0000313" key="3">
    <source>
        <dbReference type="Proteomes" id="UP000015347"/>
    </source>
</evidence>
<dbReference type="EMBL" id="APVH01000036">
    <property type="protein sequence ID" value="EPX79513.1"/>
    <property type="molecule type" value="Genomic_DNA"/>
</dbReference>
<dbReference type="STRING" id="1123237.Salmuc_04732"/>
<accession>S9QIX1</accession>
<evidence type="ECO:0008006" key="4">
    <source>
        <dbReference type="Google" id="ProtNLM"/>
    </source>
</evidence>
<keyword evidence="1" id="KW-1133">Transmembrane helix</keyword>
<dbReference type="eggNOG" id="ENOG502Z8FB">
    <property type="taxonomic scope" value="Bacteria"/>
</dbReference>
<dbReference type="RefSeq" id="WP_020041394.1">
    <property type="nucleotide sequence ID" value="NZ_KE557278.1"/>
</dbReference>
<comment type="caution">
    <text evidence="2">The sequence shown here is derived from an EMBL/GenBank/DDBJ whole genome shotgun (WGS) entry which is preliminary data.</text>
</comment>
<gene>
    <name evidence="2" type="ORF">Salmuc_04732</name>
</gene>
<evidence type="ECO:0000256" key="1">
    <source>
        <dbReference type="SAM" id="Phobius"/>
    </source>
</evidence>
<evidence type="ECO:0000313" key="2">
    <source>
        <dbReference type="EMBL" id="EPX79513.1"/>
    </source>
</evidence>
<protein>
    <recommendedName>
        <fullName evidence="4">Peptidase M48 domain-containing protein</fullName>
    </recommendedName>
</protein>
<feature type="transmembrane region" description="Helical" evidence="1">
    <location>
        <begin position="108"/>
        <end position="126"/>
    </location>
</feature>
<keyword evidence="1" id="KW-0472">Membrane</keyword>
<keyword evidence="3" id="KW-1185">Reference proteome</keyword>
<sequence length="341" mass="37031">MTALKEYQRLEASGLWRPDPQAQRREVIVSLGDATLTISEFSGRALAHWSLAAIVRANKGELPALFHPDGDPGETLELPADETTMIAAIDRLLRAIERRRPRPGKLRILLVAAFAVVIAGAAIFWMPGALLRHTERVVPEVKRAEIGRALLDDITRVAGQPCMTPEARTPLRRLSQRILGEARRDALVVLPGGVQETAHLPGGLVLVNRDLIEDHEDPDIAAGYILAEAVRARSTEPLADLLEYAGLWASLQLLTTGELPEATLQSYAEQLLTGTPETVPNDRLLRAFAAADLRSSPYAYARDMTGETTLSLIEADPRAAQGSATVLSDADWLRLQGICGG</sequence>